<comment type="caution">
    <text evidence="2">The sequence shown here is derived from an EMBL/GenBank/DDBJ whole genome shotgun (WGS) entry which is preliminary data.</text>
</comment>
<sequence length="354" mass="39442">MAPEESKGAQASILPDSDIDFQFRRGRERPFGLKPQSRYSPRFGGSTSPIRRHKMATRSQSRDSTPITPNGTISSQFDPGNENRNPRQQALEYSNLSQPIPVHTAPRSKSAPTSPFDKLKRSISKLEAAVKAGDQWMTQELGHKVVKRLKEGNLECEHRLEQLQDCHETLDRLTRERQGSSLPQNPEFSAPRPSSPPQHLLFPDGYCADPVNNTEIEHLQRFYDPAGTPMLQSHPQPTLGLPEIRISIGWGADDTSLFNPDQGTSPDCFDNLPDPSEDPVKLHAFAAEAGGISYKKEIATPPARPDYGVTEYELRYGGRSGCTNLDEFRSGSRRSELYRNDGDAEWASQGARMS</sequence>
<reference evidence="2 3" key="1">
    <citation type="submission" date="2023-08" db="EMBL/GenBank/DDBJ databases">
        <authorList>
            <person name="Palmer J.M."/>
        </authorList>
    </citation>
    <scope>NUCLEOTIDE SEQUENCE [LARGE SCALE GENOMIC DNA]</scope>
    <source>
        <strain evidence="2 3">TWF481</strain>
    </source>
</reference>
<dbReference type="EMBL" id="JAVHJL010000010">
    <property type="protein sequence ID" value="KAK6496918.1"/>
    <property type="molecule type" value="Genomic_DNA"/>
</dbReference>
<dbReference type="AlphaFoldDB" id="A0AAV9VVQ3"/>
<evidence type="ECO:0000313" key="3">
    <source>
        <dbReference type="Proteomes" id="UP001370758"/>
    </source>
</evidence>
<feature type="compositionally biased region" description="Basic and acidic residues" evidence="1">
    <location>
        <begin position="21"/>
        <end position="31"/>
    </location>
</feature>
<feature type="compositionally biased region" description="Basic and acidic residues" evidence="1">
    <location>
        <begin position="332"/>
        <end position="342"/>
    </location>
</feature>
<proteinExistence type="predicted"/>
<protein>
    <submittedName>
        <fullName evidence="2">Uncharacterized protein</fullName>
    </submittedName>
</protein>
<feature type="region of interest" description="Disordered" evidence="1">
    <location>
        <begin position="1"/>
        <end position="118"/>
    </location>
</feature>
<gene>
    <name evidence="2" type="ORF">TWF481_001900</name>
</gene>
<feature type="region of interest" description="Disordered" evidence="1">
    <location>
        <begin position="332"/>
        <end position="354"/>
    </location>
</feature>
<organism evidence="2 3">
    <name type="scientific">Arthrobotrys musiformis</name>
    <dbReference type="NCBI Taxonomy" id="47236"/>
    <lineage>
        <taxon>Eukaryota</taxon>
        <taxon>Fungi</taxon>
        <taxon>Dikarya</taxon>
        <taxon>Ascomycota</taxon>
        <taxon>Pezizomycotina</taxon>
        <taxon>Orbiliomycetes</taxon>
        <taxon>Orbiliales</taxon>
        <taxon>Orbiliaceae</taxon>
        <taxon>Arthrobotrys</taxon>
    </lineage>
</organism>
<dbReference type="Proteomes" id="UP001370758">
    <property type="component" value="Unassembled WGS sequence"/>
</dbReference>
<accession>A0AAV9VVQ3</accession>
<feature type="region of interest" description="Disordered" evidence="1">
    <location>
        <begin position="175"/>
        <end position="197"/>
    </location>
</feature>
<evidence type="ECO:0000256" key="1">
    <source>
        <dbReference type="SAM" id="MobiDB-lite"/>
    </source>
</evidence>
<name>A0AAV9VVQ3_9PEZI</name>
<feature type="compositionally biased region" description="Polar residues" evidence="1">
    <location>
        <begin position="57"/>
        <end position="98"/>
    </location>
</feature>
<evidence type="ECO:0000313" key="2">
    <source>
        <dbReference type="EMBL" id="KAK6496918.1"/>
    </source>
</evidence>
<keyword evidence="3" id="KW-1185">Reference proteome</keyword>